<evidence type="ECO:0000256" key="2">
    <source>
        <dbReference type="SAM" id="Phobius"/>
    </source>
</evidence>
<feature type="transmembrane region" description="Helical" evidence="2">
    <location>
        <begin position="72"/>
        <end position="92"/>
    </location>
</feature>
<accession>A0A2A4GXT7</accession>
<keyword evidence="2" id="KW-0812">Transmembrane</keyword>
<dbReference type="Proteomes" id="UP000218335">
    <property type="component" value="Unassembled WGS sequence"/>
</dbReference>
<feature type="coiled-coil region" evidence="1">
    <location>
        <begin position="144"/>
        <end position="171"/>
    </location>
</feature>
<gene>
    <name evidence="3" type="ORF">B5C08_03900</name>
</gene>
<keyword evidence="2" id="KW-1133">Transmembrane helix</keyword>
<evidence type="ECO:0000313" key="3">
    <source>
        <dbReference type="EMBL" id="PCF56082.1"/>
    </source>
</evidence>
<evidence type="ECO:0000256" key="1">
    <source>
        <dbReference type="SAM" id="Coils"/>
    </source>
</evidence>
<feature type="transmembrane region" description="Helical" evidence="2">
    <location>
        <begin position="104"/>
        <end position="126"/>
    </location>
</feature>
<sequence length="178" mass="21147">MNNHNHHLAKLYFIKATYFFVAGFANILTIIKTQSFSVTMLGIFLYYTPIMIENYMKMTYNKVTVILRRIGYILPCGFLFLNLLLVILVVYFKGFGDMISEIWYVYIIIGVTVALIFISFLDIFFYGFNEEEIKARDAAIRYLKKNRKQNRDLLMKQEQELKEEARRFKIERSKRGGR</sequence>
<organism evidence="3 4">
    <name type="scientific">Staphylococcus delphini</name>
    <dbReference type="NCBI Taxonomy" id="53344"/>
    <lineage>
        <taxon>Bacteria</taxon>
        <taxon>Bacillati</taxon>
        <taxon>Bacillota</taxon>
        <taxon>Bacilli</taxon>
        <taxon>Bacillales</taxon>
        <taxon>Staphylococcaceae</taxon>
        <taxon>Staphylococcus</taxon>
        <taxon>Staphylococcus intermedius group</taxon>
    </lineage>
</organism>
<name>A0A2A4GXT7_9STAP</name>
<reference evidence="3 4" key="1">
    <citation type="journal article" date="2017" name="PLoS ONE">
        <title>Development of a real-time PCR for detection of Staphylococcus pseudintermedius using a novel automated comparison of whole-genome sequences.</title>
        <authorList>
            <person name="Verstappen K.M."/>
            <person name="Huijbregts L."/>
            <person name="Spaninks M."/>
            <person name="Wagenaar J.A."/>
            <person name="Fluit A.C."/>
            <person name="Duim B."/>
        </authorList>
    </citation>
    <scope>NUCLEOTIDE SEQUENCE [LARGE SCALE GENOMIC DNA]</scope>
    <source>
        <strain evidence="3 4">215070706401-1</strain>
    </source>
</reference>
<protein>
    <submittedName>
        <fullName evidence="3">Uncharacterized protein</fullName>
    </submittedName>
</protein>
<dbReference type="RefSeq" id="WP_096592169.1">
    <property type="nucleotide sequence ID" value="NZ_MWRM01000002.1"/>
</dbReference>
<keyword evidence="2" id="KW-0472">Membrane</keyword>
<feature type="transmembrane region" description="Helical" evidence="2">
    <location>
        <begin position="36"/>
        <end position="52"/>
    </location>
</feature>
<evidence type="ECO:0000313" key="4">
    <source>
        <dbReference type="Proteomes" id="UP000218335"/>
    </source>
</evidence>
<comment type="caution">
    <text evidence="3">The sequence shown here is derived from an EMBL/GenBank/DDBJ whole genome shotgun (WGS) entry which is preliminary data.</text>
</comment>
<dbReference type="EMBL" id="MWUU01000004">
    <property type="protein sequence ID" value="PCF56082.1"/>
    <property type="molecule type" value="Genomic_DNA"/>
</dbReference>
<proteinExistence type="predicted"/>
<dbReference type="AlphaFoldDB" id="A0A2A4GXT7"/>
<feature type="transmembrane region" description="Helical" evidence="2">
    <location>
        <begin position="12"/>
        <end position="30"/>
    </location>
</feature>
<keyword evidence="1" id="KW-0175">Coiled coil</keyword>